<feature type="site" description="May be catalytically important" evidence="2">
    <location>
        <position position="155"/>
    </location>
</feature>
<dbReference type="PANTHER" id="PTHR36445">
    <property type="entry name" value="GTP CYCLOHYDROLASE MPTA"/>
    <property type="match status" value="1"/>
</dbReference>
<dbReference type="EC" id="3.5.4.16" evidence="2"/>
<keyword evidence="1 2" id="KW-0378">Hydrolase</keyword>
<dbReference type="Pfam" id="PF02649">
    <property type="entry name" value="GCHY-1"/>
    <property type="match status" value="1"/>
</dbReference>
<dbReference type="HAMAP" id="MF_01527_B">
    <property type="entry name" value="GTP_cyclohydrol_B"/>
    <property type="match status" value="1"/>
</dbReference>
<dbReference type="NCBIfam" id="NF010200">
    <property type="entry name" value="PRK13674.1-1"/>
    <property type="match status" value="1"/>
</dbReference>
<dbReference type="UniPathway" id="UPA00848">
    <property type="reaction ID" value="UER00151"/>
</dbReference>
<sequence>MKSAEETMMKDIQKSADMRGIDIQHVGIKDAHLPFRIKTKAGDFQQVTARIRFTVSLPKEYKGTHMSRFLEILQQWCDKPVAEEEMEAMLQDALHRLEAETAKLRLSFKYFIEKEAPASGKKSVLDLDCFFEGEKRAGEAMSFRLGVTVPATSLCPCSKAISRYGAHNQRSLLQAVVEFKPPAPCIFIEDLAALMEEQASCPIYPLLKREDEKYVTEKAYEQPKFVEDILRDLVLALRPLPGLFWFSLSCENFESIHNHSAYASHEEYVNCEARTAGKEQ</sequence>
<dbReference type="InterPro" id="IPR003801">
    <property type="entry name" value="GTP_cyclohydrolase_FolE2/MptA"/>
</dbReference>
<dbReference type="eggNOG" id="COG1469">
    <property type="taxonomic scope" value="Bacteria"/>
</dbReference>
<dbReference type="Gene3D" id="3.10.270.10">
    <property type="entry name" value="Urate Oxidase"/>
    <property type="match status" value="1"/>
</dbReference>
<comment type="function">
    <text evidence="2">Converts GTP to 7,8-dihydroneopterin triphosphate.</text>
</comment>
<dbReference type="EMBL" id="ACKP02000016">
    <property type="protein sequence ID" value="EEX77425.1"/>
    <property type="molecule type" value="Genomic_DNA"/>
</dbReference>
<name>C9LUJ2_SELS3</name>
<dbReference type="InterPro" id="IPR022838">
    <property type="entry name" value="GTP_cyclohydrolase_FolE2"/>
</dbReference>
<dbReference type="Proteomes" id="UP000003505">
    <property type="component" value="Unassembled WGS sequence"/>
</dbReference>
<comment type="catalytic activity">
    <reaction evidence="2">
        <text>GTP + H2O = 7,8-dihydroneopterin 3'-triphosphate + formate + H(+)</text>
        <dbReference type="Rhea" id="RHEA:17473"/>
        <dbReference type="ChEBI" id="CHEBI:15377"/>
        <dbReference type="ChEBI" id="CHEBI:15378"/>
        <dbReference type="ChEBI" id="CHEBI:15740"/>
        <dbReference type="ChEBI" id="CHEBI:37565"/>
        <dbReference type="ChEBI" id="CHEBI:58462"/>
        <dbReference type="EC" id="3.5.4.16"/>
    </reaction>
</comment>
<accession>C9LUJ2</accession>
<evidence type="ECO:0000256" key="2">
    <source>
        <dbReference type="HAMAP-Rule" id="MF_01527"/>
    </source>
</evidence>
<evidence type="ECO:0000313" key="3">
    <source>
        <dbReference type="EMBL" id="EEX77425.1"/>
    </source>
</evidence>
<gene>
    <name evidence="2" type="primary">folE2</name>
    <name evidence="3" type="ORF">SELSPUOL_01128</name>
</gene>
<protein>
    <recommendedName>
        <fullName evidence="2">GTP cyclohydrolase FolE2</fullName>
        <ecNumber evidence="2">3.5.4.16</ecNumber>
    </recommendedName>
</protein>
<dbReference type="GO" id="GO:0003934">
    <property type="term" value="F:GTP cyclohydrolase I activity"/>
    <property type="evidence" value="ECO:0007669"/>
    <property type="project" value="UniProtKB-UniRule"/>
</dbReference>
<dbReference type="STRING" id="546271.Selsp_1118"/>
<dbReference type="AlphaFoldDB" id="C9LUJ2"/>
<proteinExistence type="inferred from homology"/>
<dbReference type="GO" id="GO:0046654">
    <property type="term" value="P:tetrahydrofolate biosynthetic process"/>
    <property type="evidence" value="ECO:0007669"/>
    <property type="project" value="UniProtKB-UniRule"/>
</dbReference>
<dbReference type="PANTHER" id="PTHR36445:SF1">
    <property type="entry name" value="GTP CYCLOHYDROLASE MPTA"/>
    <property type="match status" value="1"/>
</dbReference>
<evidence type="ECO:0000313" key="4">
    <source>
        <dbReference type="Proteomes" id="UP000003505"/>
    </source>
</evidence>
<comment type="pathway">
    <text evidence="2">Cofactor biosynthesis; 7,8-dihydroneopterin triphosphate biosynthesis; 7,8-dihydroneopterin triphosphate from GTP: step 1/1.</text>
</comment>
<comment type="caution">
    <text evidence="3">The sequence shown here is derived from an EMBL/GenBank/DDBJ whole genome shotgun (WGS) entry which is preliminary data.</text>
</comment>
<comment type="similarity">
    <text evidence="2">Belongs to the GTP cyclohydrolase IV family.</text>
</comment>
<reference evidence="3 4" key="1">
    <citation type="submission" date="2009-09" db="EMBL/GenBank/DDBJ databases">
        <authorList>
            <person name="Weinstock G."/>
            <person name="Sodergren E."/>
            <person name="Clifton S."/>
            <person name="Fulton L."/>
            <person name="Fulton B."/>
            <person name="Courtney L."/>
            <person name="Fronick C."/>
            <person name="Harrison M."/>
            <person name="Strong C."/>
            <person name="Farmer C."/>
            <person name="Delahaunty K."/>
            <person name="Markovic C."/>
            <person name="Hall O."/>
            <person name="Minx P."/>
            <person name="Tomlinson C."/>
            <person name="Mitreva M."/>
            <person name="Nelson J."/>
            <person name="Hou S."/>
            <person name="Wollam A."/>
            <person name="Pepin K.H."/>
            <person name="Johnson M."/>
            <person name="Bhonagiri V."/>
            <person name="Nash W.E."/>
            <person name="Warren W."/>
            <person name="Chinwalla A."/>
            <person name="Mardis E.R."/>
            <person name="Wilson R.K."/>
        </authorList>
    </citation>
    <scope>NUCLEOTIDE SEQUENCE [LARGE SCALE GENOMIC DNA]</scope>
    <source>
        <strain evidence="4">ATCC 35185 / DSM 20758 / VPI D19B-28</strain>
    </source>
</reference>
<organism evidence="3 4">
    <name type="scientific">Selenomonas sputigena (strain ATCC 35185 / DSM 20758 / CCUG 44933 / VPI D19B-28)</name>
    <dbReference type="NCBI Taxonomy" id="546271"/>
    <lineage>
        <taxon>Bacteria</taxon>
        <taxon>Bacillati</taxon>
        <taxon>Bacillota</taxon>
        <taxon>Negativicutes</taxon>
        <taxon>Selenomonadales</taxon>
        <taxon>Selenomonadaceae</taxon>
        <taxon>Selenomonas</taxon>
    </lineage>
</organism>
<evidence type="ECO:0000256" key="1">
    <source>
        <dbReference type="ARBA" id="ARBA00022801"/>
    </source>
</evidence>